<evidence type="ECO:0000256" key="2">
    <source>
        <dbReference type="ARBA" id="ARBA00022732"/>
    </source>
</evidence>
<proteinExistence type="predicted"/>
<keyword evidence="5" id="KW-0675">Receptor</keyword>
<name>A0A8S5MT62_9CAUD</name>
<keyword evidence="2" id="KW-0946">Virion</keyword>
<dbReference type="PROSITE" id="PS51688">
    <property type="entry name" value="ICA"/>
    <property type="match status" value="1"/>
</dbReference>
<dbReference type="EMBL" id="BK014984">
    <property type="protein sequence ID" value="DAD85525.1"/>
    <property type="molecule type" value="Genomic_DNA"/>
</dbReference>
<keyword evidence="2" id="KW-1227">Viral tail protein</keyword>
<evidence type="ECO:0000256" key="3">
    <source>
        <dbReference type="SAM" id="Coils"/>
    </source>
</evidence>
<comment type="subcellular location">
    <subcellularLocation>
        <location evidence="1">Virion</location>
    </subcellularLocation>
</comment>
<dbReference type="InterPro" id="IPR030392">
    <property type="entry name" value="S74_ICA"/>
</dbReference>
<organism evidence="5">
    <name type="scientific">Siphoviridae sp. ct0Xn2</name>
    <dbReference type="NCBI Taxonomy" id="2826267"/>
    <lineage>
        <taxon>Viruses</taxon>
        <taxon>Duplodnaviria</taxon>
        <taxon>Heunggongvirae</taxon>
        <taxon>Uroviricota</taxon>
        <taxon>Caudoviricetes</taxon>
    </lineage>
</organism>
<dbReference type="GO" id="GO:0098015">
    <property type="term" value="C:virus tail"/>
    <property type="evidence" value="ECO:0007669"/>
    <property type="project" value="UniProtKB-KW"/>
</dbReference>
<feature type="coiled-coil region" evidence="3">
    <location>
        <begin position="1130"/>
        <end position="1157"/>
    </location>
</feature>
<protein>
    <submittedName>
        <fullName evidence="5">Receptor recognition protein, Long tail, Helical sandwich, Tail fiber</fullName>
    </submittedName>
</protein>
<evidence type="ECO:0000313" key="5">
    <source>
        <dbReference type="EMBL" id="DAD85525.1"/>
    </source>
</evidence>
<evidence type="ECO:0000256" key="1">
    <source>
        <dbReference type="ARBA" id="ARBA00004328"/>
    </source>
</evidence>
<accession>A0A8S5MT62</accession>
<keyword evidence="3" id="KW-0175">Coiled coil</keyword>
<reference evidence="5" key="1">
    <citation type="journal article" date="2021" name="Proc. Natl. Acad. Sci. U.S.A.">
        <title>A Catalog of Tens of Thousands of Viruses from Human Metagenomes Reveals Hidden Associations with Chronic Diseases.</title>
        <authorList>
            <person name="Tisza M.J."/>
            <person name="Buck C.B."/>
        </authorList>
    </citation>
    <scope>NUCLEOTIDE SEQUENCE</scope>
    <source>
        <strain evidence="5">Ct0Xn2</strain>
    </source>
</reference>
<feature type="domain" description="Peptidase S74" evidence="4">
    <location>
        <begin position="1046"/>
        <end position="1144"/>
    </location>
</feature>
<evidence type="ECO:0000259" key="4">
    <source>
        <dbReference type="PROSITE" id="PS51688"/>
    </source>
</evidence>
<sequence>MINASDVFKQKLQDGEKVWQEVEITFPDGTVKIVKDEIMGENCTFSDCAESSSFPIGCVVCKSMTLELDNTSDQWKNYNFYMAKVHAYLKMQTSVASPAATDELLDESHEPILDQSGGTILTTKAATEDRIENIDKGVYTITTPEQYGELLSFTALDDMYKVNATYTSKLALPQTIISLVRDACDTLSIPFGGTMQHGNLIISEIPENMTFRQLFGWAAMLETANARLDNRGYLQFIRWDFSNVQEDYSAVVDADGNVIFKGGANIDSENFISPTGNWTIDSDGFLTLIESATDASEKLKDFFTSPTVSSDDIIITGIKLKNRENEAMYGSTGYVLELENDLVADSDLETVAAQIGDSIIGAKFRNMSGELAYNPLIEFGDMAYTYDRRWNRYITPLTDVSCSVNGKTTVKTQADDPIRGMSKFVSDGTKAIAEARRLVKKERSAREEAVKMLEDTLKESSGLYETSVTQEDGSTITYLHDKPTLAESKNVIKFTAEAIGVSNDGGKTYPFGFQLTGTMIAKLLYAEGINADFINAGALTIKDGQGNIIFSVNMDTNSVYINPEYLMIGDVSLSDKIKELDENVAAAKNMTMTLSNEYQAISTDENGNIPGEFPQVQTTAQVMYGTMDVTDDCSYTITESENVTGIWNKATHTYTVSEVTADNVWVDIKAVYLNAITITKRFSVSKQKSGTPGRTYVLESSTTILKRESENSITPNVVIFSAHYRDGENAGRRNYSGRFVIEETSDGKTWETAYSSVVDETSVNYYVDYIFADSDGILIADSDGSLIGARSKDIVGLRCSLYASGGTTNLIDTVKLDVITEVTALTQEDILKLLTNDGEWKGIYKGADGELYISFSAAMGGLLKLGGKNNGNGALHIYDDEGKVKATLNYNGLVVYESPLNPDPTVSQTYSGLLFDGASIHPVKGKTNLSDDEIIIVADDRGISYSRLNDNGELIFEATFEELYTDFFSCGEFYCEFGEAKLDSLEIENVFTAKKTLGGNDFFNAEFQKELSCRGGIRVYSYPTVTSGYNCYINQNTYQLSRFSSSSERYKILGAELSKEFIDNLYNIKPIMARYKDGYLDEHDERVGINFPMFNADDVDKYFPLAVDHIDGKPENWNERIMVPAMFAMLKQQKSEIDNLKEDIKELRKIIKEMRGE</sequence>